<protein>
    <submittedName>
        <fullName evidence="1">Uncharacterized protein</fullName>
    </submittedName>
</protein>
<keyword evidence="2" id="KW-1185">Reference proteome</keyword>
<evidence type="ECO:0000313" key="2">
    <source>
        <dbReference type="Proteomes" id="UP000299102"/>
    </source>
</evidence>
<organism evidence="1 2">
    <name type="scientific">Eumeta variegata</name>
    <name type="common">Bagworm moth</name>
    <name type="synonym">Eumeta japonica</name>
    <dbReference type="NCBI Taxonomy" id="151549"/>
    <lineage>
        <taxon>Eukaryota</taxon>
        <taxon>Metazoa</taxon>
        <taxon>Ecdysozoa</taxon>
        <taxon>Arthropoda</taxon>
        <taxon>Hexapoda</taxon>
        <taxon>Insecta</taxon>
        <taxon>Pterygota</taxon>
        <taxon>Neoptera</taxon>
        <taxon>Endopterygota</taxon>
        <taxon>Lepidoptera</taxon>
        <taxon>Glossata</taxon>
        <taxon>Ditrysia</taxon>
        <taxon>Tineoidea</taxon>
        <taxon>Psychidae</taxon>
        <taxon>Oiketicinae</taxon>
        <taxon>Eumeta</taxon>
    </lineage>
</organism>
<name>A0A4C1UIC7_EUMVA</name>
<dbReference type="AlphaFoldDB" id="A0A4C1UIC7"/>
<gene>
    <name evidence="1" type="ORF">EVAR_81795_1</name>
</gene>
<reference evidence="1 2" key="1">
    <citation type="journal article" date="2019" name="Commun. Biol.">
        <title>The bagworm genome reveals a unique fibroin gene that provides high tensile strength.</title>
        <authorList>
            <person name="Kono N."/>
            <person name="Nakamura H."/>
            <person name="Ohtoshi R."/>
            <person name="Tomita M."/>
            <person name="Numata K."/>
            <person name="Arakawa K."/>
        </authorList>
    </citation>
    <scope>NUCLEOTIDE SEQUENCE [LARGE SCALE GENOMIC DNA]</scope>
</reference>
<sequence length="108" mass="12697">MAKLQEFLVDYSTLKMVVTISCIDISFGECRRRPIFTQIFKEVITSTAKIIEPILDRAMRWSFITKYLSRNTDSENFDRLSFEVTCLPIRVLEIQRHHRLSVVPDTAR</sequence>
<proteinExistence type="predicted"/>
<evidence type="ECO:0000313" key="1">
    <source>
        <dbReference type="EMBL" id="GBP25910.1"/>
    </source>
</evidence>
<dbReference type="EMBL" id="BGZK01000173">
    <property type="protein sequence ID" value="GBP25910.1"/>
    <property type="molecule type" value="Genomic_DNA"/>
</dbReference>
<accession>A0A4C1UIC7</accession>
<comment type="caution">
    <text evidence="1">The sequence shown here is derived from an EMBL/GenBank/DDBJ whole genome shotgun (WGS) entry which is preliminary data.</text>
</comment>
<dbReference type="Proteomes" id="UP000299102">
    <property type="component" value="Unassembled WGS sequence"/>
</dbReference>